<gene>
    <name evidence="11" type="primary">galK</name>
    <name evidence="11" type="ORF">VJ786_02625</name>
</gene>
<keyword evidence="6" id="KW-0119">Carbohydrate metabolism</keyword>
<dbReference type="InterPro" id="IPR014721">
    <property type="entry name" value="Ribsml_uS5_D2-typ_fold_subgr"/>
</dbReference>
<comment type="caution">
    <text evidence="11">The sequence shown here is derived from an EMBL/GenBank/DDBJ whole genome shotgun (WGS) entry which is preliminary data.</text>
</comment>
<keyword evidence="4" id="KW-0418">Kinase</keyword>
<dbReference type="PRINTS" id="PR00959">
    <property type="entry name" value="MEVGALKINASE"/>
</dbReference>
<evidence type="ECO:0000313" key="12">
    <source>
        <dbReference type="Proteomes" id="UP001363035"/>
    </source>
</evidence>
<dbReference type="Pfam" id="PF08544">
    <property type="entry name" value="GHMP_kinases_C"/>
    <property type="match status" value="1"/>
</dbReference>
<keyword evidence="5" id="KW-0067">ATP-binding</keyword>
<dbReference type="NCBIfam" id="TIGR00131">
    <property type="entry name" value="gal_kin"/>
    <property type="match status" value="1"/>
</dbReference>
<dbReference type="Pfam" id="PF00288">
    <property type="entry name" value="GHMP_kinases_N"/>
    <property type="match status" value="1"/>
</dbReference>
<dbReference type="Gene3D" id="3.30.230.10">
    <property type="match status" value="1"/>
</dbReference>
<keyword evidence="12" id="KW-1185">Reference proteome</keyword>
<reference evidence="11 12" key="1">
    <citation type="submission" date="2024-01" db="EMBL/GenBank/DDBJ databases">
        <title>Sphingobacterium tenebrionis sp. nov., a novel endophyte isolated from tenebrio molitor intestines.</title>
        <authorList>
            <person name="Zhang C."/>
        </authorList>
    </citation>
    <scope>NUCLEOTIDE SEQUENCE [LARGE SCALE GENOMIC DNA]</scope>
    <source>
        <strain evidence="11 12">PU5-4</strain>
    </source>
</reference>
<dbReference type="EC" id="2.7.1.6" evidence="7"/>
<dbReference type="Pfam" id="PF10509">
    <property type="entry name" value="GalKase_gal_bdg"/>
    <property type="match status" value="1"/>
</dbReference>
<organism evidence="11 12">
    <name type="scientific">Sphingobacterium tenebrionis</name>
    <dbReference type="NCBI Taxonomy" id="3111775"/>
    <lineage>
        <taxon>Bacteria</taxon>
        <taxon>Pseudomonadati</taxon>
        <taxon>Bacteroidota</taxon>
        <taxon>Sphingobacteriia</taxon>
        <taxon>Sphingobacteriales</taxon>
        <taxon>Sphingobacteriaceae</taxon>
        <taxon>Sphingobacterium</taxon>
    </lineage>
</organism>
<evidence type="ECO:0000256" key="3">
    <source>
        <dbReference type="ARBA" id="ARBA00022741"/>
    </source>
</evidence>
<dbReference type="InterPro" id="IPR036554">
    <property type="entry name" value="GHMP_kinase_C_sf"/>
</dbReference>
<dbReference type="InterPro" id="IPR000705">
    <property type="entry name" value="Galactokinase"/>
</dbReference>
<dbReference type="RefSeq" id="WP_336557217.1">
    <property type="nucleotide sequence ID" value="NZ_JAYLLN010000003.1"/>
</dbReference>
<feature type="domain" description="GHMP kinase C-terminal" evidence="9">
    <location>
        <begin position="283"/>
        <end position="357"/>
    </location>
</feature>
<proteinExistence type="inferred from homology"/>
<keyword evidence="3" id="KW-0547">Nucleotide-binding</keyword>
<dbReference type="InterPro" id="IPR019539">
    <property type="entry name" value="GalKase_N"/>
</dbReference>
<evidence type="ECO:0000259" key="9">
    <source>
        <dbReference type="Pfam" id="PF08544"/>
    </source>
</evidence>
<dbReference type="PANTHER" id="PTHR10457">
    <property type="entry name" value="MEVALONATE KINASE/GALACTOKINASE"/>
    <property type="match status" value="1"/>
</dbReference>
<dbReference type="EMBL" id="JAYLLN010000003">
    <property type="protein sequence ID" value="MEI5983791.1"/>
    <property type="molecule type" value="Genomic_DNA"/>
</dbReference>
<protein>
    <recommendedName>
        <fullName evidence="7">Galactokinase</fullName>
        <ecNumber evidence="7">2.7.1.6</ecNumber>
    </recommendedName>
</protein>
<accession>A0ABU8I241</accession>
<evidence type="ECO:0000256" key="1">
    <source>
        <dbReference type="ARBA" id="ARBA00006566"/>
    </source>
</evidence>
<dbReference type="InterPro" id="IPR006206">
    <property type="entry name" value="Mevalonate/galactokinase"/>
</dbReference>
<comment type="similarity">
    <text evidence="1">Belongs to the GHMP kinase family. GalK subfamily.</text>
</comment>
<evidence type="ECO:0000256" key="2">
    <source>
        <dbReference type="ARBA" id="ARBA00022679"/>
    </source>
</evidence>
<dbReference type="InterPro" id="IPR020568">
    <property type="entry name" value="Ribosomal_Su5_D2-typ_SF"/>
</dbReference>
<dbReference type="SUPFAM" id="SSF55060">
    <property type="entry name" value="GHMP Kinase, C-terminal domain"/>
    <property type="match status" value="1"/>
</dbReference>
<dbReference type="InterPro" id="IPR019741">
    <property type="entry name" value="Galactokinase_CS"/>
</dbReference>
<evidence type="ECO:0000256" key="7">
    <source>
        <dbReference type="NCBIfam" id="TIGR00131"/>
    </source>
</evidence>
<dbReference type="InterPro" id="IPR006204">
    <property type="entry name" value="GHMP_kinase_N_dom"/>
</dbReference>
<keyword evidence="2 11" id="KW-0808">Transferase</keyword>
<dbReference type="PANTHER" id="PTHR10457:SF7">
    <property type="entry name" value="GALACTOKINASE-RELATED"/>
    <property type="match status" value="1"/>
</dbReference>
<dbReference type="SUPFAM" id="SSF54211">
    <property type="entry name" value="Ribosomal protein S5 domain 2-like"/>
    <property type="match status" value="1"/>
</dbReference>
<dbReference type="PRINTS" id="PR00473">
    <property type="entry name" value="GALCTOKINASE"/>
</dbReference>
<dbReference type="PROSITE" id="PS00627">
    <property type="entry name" value="GHMP_KINASES_ATP"/>
    <property type="match status" value="1"/>
</dbReference>
<evidence type="ECO:0000259" key="10">
    <source>
        <dbReference type="Pfam" id="PF10509"/>
    </source>
</evidence>
<dbReference type="InterPro" id="IPR006203">
    <property type="entry name" value="GHMP_knse_ATP-bd_CS"/>
</dbReference>
<evidence type="ECO:0000259" key="8">
    <source>
        <dbReference type="Pfam" id="PF00288"/>
    </source>
</evidence>
<evidence type="ECO:0000256" key="6">
    <source>
        <dbReference type="ARBA" id="ARBA00023144"/>
    </source>
</evidence>
<dbReference type="GO" id="GO:0004335">
    <property type="term" value="F:galactokinase activity"/>
    <property type="evidence" value="ECO:0007669"/>
    <property type="project" value="UniProtKB-EC"/>
</dbReference>
<name>A0ABU8I241_9SPHI</name>
<evidence type="ECO:0000256" key="4">
    <source>
        <dbReference type="ARBA" id="ARBA00022777"/>
    </source>
</evidence>
<feature type="domain" description="GHMP kinase N-terminal" evidence="8">
    <location>
        <begin position="90"/>
        <end position="177"/>
    </location>
</feature>
<dbReference type="PROSITE" id="PS00106">
    <property type="entry name" value="GALACTOKINASE"/>
    <property type="match status" value="1"/>
</dbReference>
<evidence type="ECO:0000313" key="11">
    <source>
        <dbReference type="EMBL" id="MEI5983791.1"/>
    </source>
</evidence>
<evidence type="ECO:0000256" key="5">
    <source>
        <dbReference type="ARBA" id="ARBA00022840"/>
    </source>
</evidence>
<dbReference type="Proteomes" id="UP001363035">
    <property type="component" value="Unassembled WGS sequence"/>
</dbReference>
<sequence length="384" mass="42227">MDRKEISDRFKEVYAVDPDLVVKSPGRINIIGEHTDYNEGFVLPTAIDKAVYVGLGKRDDEEVLLYAAGFNESFQIDLADVEPTDKGWPNYILGVVNQLKERNKAISGFNLYIDGDVPVGAGLSSSAAVECAVGFGLNSLFDLDLDRVDIAKIGQLAEHTFAGVKCGIMDQFASVLSKEGYVLKLDCRDLSYEYVPLELGDYELVLLNTNVKHSLATSAYNDRRQSCEKAVSLIQEVYPQVKSLRDATIDMLNETVKDIDKAAYTKGKFVIEENIRLQQACDALVSGNIAELGRQMFLAHDALSNEYEVSCRQLDFLVENAKSHPQVVGARMMGGGFGGCTINIVKRGYGQALVDALAPTYGEVFGLELTPIFVETRNGSELVY</sequence>
<dbReference type="Gene3D" id="3.30.70.890">
    <property type="entry name" value="GHMP kinase, C-terminal domain"/>
    <property type="match status" value="1"/>
</dbReference>
<feature type="domain" description="Galactokinase N-terminal" evidence="10">
    <location>
        <begin position="9"/>
        <end position="55"/>
    </location>
</feature>
<dbReference type="InterPro" id="IPR013750">
    <property type="entry name" value="GHMP_kinase_C_dom"/>
</dbReference>
<dbReference type="PIRSF" id="PIRSF000530">
    <property type="entry name" value="Galactokinase"/>
    <property type="match status" value="1"/>
</dbReference>
<keyword evidence="6" id="KW-0299">Galactose metabolism</keyword>